<organism evidence="2 3">
    <name type="scientific">Stutzerimonas stutzeri</name>
    <name type="common">Pseudomonas stutzeri</name>
    <dbReference type="NCBI Taxonomy" id="316"/>
    <lineage>
        <taxon>Bacteria</taxon>
        <taxon>Pseudomonadati</taxon>
        <taxon>Pseudomonadota</taxon>
        <taxon>Gammaproteobacteria</taxon>
        <taxon>Pseudomonadales</taxon>
        <taxon>Pseudomonadaceae</taxon>
        <taxon>Stutzerimonas</taxon>
    </lineage>
</organism>
<gene>
    <name evidence="2" type="ORF">UF78_17040</name>
</gene>
<dbReference type="RefSeq" id="WP_045163407.1">
    <property type="nucleotide sequence ID" value="NZ_JYHV01000033.1"/>
</dbReference>
<dbReference type="EMBL" id="JYHV01000033">
    <property type="protein sequence ID" value="KJH80241.1"/>
    <property type="molecule type" value="Genomic_DNA"/>
</dbReference>
<feature type="compositionally biased region" description="Basic and acidic residues" evidence="1">
    <location>
        <begin position="120"/>
        <end position="141"/>
    </location>
</feature>
<feature type="compositionally biased region" description="Basic and acidic residues" evidence="1">
    <location>
        <begin position="27"/>
        <end position="40"/>
    </location>
</feature>
<evidence type="ECO:0008006" key="4">
    <source>
        <dbReference type="Google" id="ProtNLM"/>
    </source>
</evidence>
<feature type="compositionally biased region" description="Basic and acidic residues" evidence="1">
    <location>
        <begin position="81"/>
        <end position="95"/>
    </location>
</feature>
<comment type="caution">
    <text evidence="2">The sequence shown here is derived from an EMBL/GenBank/DDBJ whole genome shotgun (WGS) entry which is preliminary data.</text>
</comment>
<feature type="compositionally biased region" description="Acidic residues" evidence="1">
    <location>
        <begin position="67"/>
        <end position="77"/>
    </location>
</feature>
<feature type="compositionally biased region" description="Acidic residues" evidence="1">
    <location>
        <begin position="157"/>
        <end position="168"/>
    </location>
</feature>
<feature type="compositionally biased region" description="Acidic residues" evidence="1">
    <location>
        <begin position="42"/>
        <end position="51"/>
    </location>
</feature>
<evidence type="ECO:0000256" key="1">
    <source>
        <dbReference type="SAM" id="MobiDB-lite"/>
    </source>
</evidence>
<accession>A0A0D9ALK7</accession>
<protein>
    <recommendedName>
        <fullName evidence="4">Phosphotransferase system, HPr-related protein</fullName>
    </recommendedName>
</protein>
<evidence type="ECO:0000313" key="2">
    <source>
        <dbReference type="EMBL" id="KJH80241.1"/>
    </source>
</evidence>
<feature type="region of interest" description="Disordered" evidence="1">
    <location>
        <begin position="1"/>
        <end position="180"/>
    </location>
</feature>
<dbReference type="PATRIC" id="fig|316.101.peg.208"/>
<dbReference type="OrthoDB" id="7026815at2"/>
<evidence type="ECO:0000313" key="3">
    <source>
        <dbReference type="Proteomes" id="UP000032487"/>
    </source>
</evidence>
<proteinExistence type="predicted"/>
<dbReference type="AlphaFoldDB" id="A0A0D9ALK7"/>
<reference evidence="2 3" key="1">
    <citation type="submission" date="2015-02" db="EMBL/GenBank/DDBJ databases">
        <title>Draft genome sequence of Pseudomonas stutzeri NT0128 isolated from wheat (Triticum turgidum) rhizosphere.</title>
        <authorList>
            <person name="Tovi N."/>
            <person name="Frenk S."/>
            <person name="Hadar Y."/>
            <person name="Minz D."/>
        </authorList>
    </citation>
    <scope>NUCLEOTIDE SEQUENCE [LARGE SCALE GENOMIC DNA]</scope>
    <source>
        <strain evidence="2 3">NT0128</strain>
    </source>
</reference>
<sequence length="180" mass="19628">MNDRKPYTPTEIDDTEDRMGSMEQLDFDQHRDDRKGRIGDEVPAEEVEDEFPPERVAEAGMTTGEVPDGDTTMDDLAPETLIREDGSRSPNERGHGGPADQDLSEVSEHRIGADVDLDEAEKGRYDPLDGKPWDGPAKGDPDTGLGGGDAVLHENDDLMDDNELEGDAPLDSGRDKAPGR</sequence>
<dbReference type="Proteomes" id="UP000032487">
    <property type="component" value="Unassembled WGS sequence"/>
</dbReference>
<name>A0A0D9ALK7_STUST</name>